<evidence type="ECO:0000256" key="1">
    <source>
        <dbReference type="SAM" id="MobiDB-lite"/>
    </source>
</evidence>
<evidence type="ECO:0000313" key="3">
    <source>
        <dbReference type="Proteomes" id="UP000052230"/>
    </source>
</evidence>
<dbReference type="EMBL" id="CCXZ01000123">
    <property type="protein sequence ID" value="CEG16127.1"/>
    <property type="molecule type" value="Genomic_DNA"/>
</dbReference>
<sequence length="104" mass="11531">MKHGAAFESVGKSLRGCQHADGLHHFGAAACKQLRRLRRALPSGTDADECAIMRDIGGLFRIDRLDTGRRRVNRSTSRTGKRTLALTRSQQPHTVSPARRRRAA</sequence>
<gene>
    <name evidence="2" type="ORF">XAC3562_300015</name>
</gene>
<organism evidence="2 3">
    <name type="scientific">Xanthomonas citri pv. citri</name>
    <dbReference type="NCBI Taxonomy" id="611301"/>
    <lineage>
        <taxon>Bacteria</taxon>
        <taxon>Pseudomonadati</taxon>
        <taxon>Pseudomonadota</taxon>
        <taxon>Gammaproteobacteria</taxon>
        <taxon>Lysobacterales</taxon>
        <taxon>Lysobacteraceae</taxon>
        <taxon>Xanthomonas</taxon>
    </lineage>
</organism>
<name>A0A0U5FGU6_XANCI</name>
<feature type="region of interest" description="Disordered" evidence="1">
    <location>
        <begin position="71"/>
        <end position="104"/>
    </location>
</feature>
<keyword evidence="3" id="KW-1185">Reference proteome</keyword>
<evidence type="ECO:0000313" key="2">
    <source>
        <dbReference type="EMBL" id="CEG16127.1"/>
    </source>
</evidence>
<dbReference type="Proteomes" id="UP000052230">
    <property type="component" value="Unassembled WGS sequence"/>
</dbReference>
<proteinExistence type="predicted"/>
<comment type="caution">
    <text evidence="2">The sequence shown here is derived from an EMBL/GenBank/DDBJ whole genome shotgun (WGS) entry which is preliminary data.</text>
</comment>
<protein>
    <submittedName>
        <fullName evidence="2">Uncharacterized protein</fullName>
    </submittedName>
</protein>
<accession>A0A0U5FGU6</accession>
<reference evidence="2 3" key="1">
    <citation type="submission" date="2014-09" db="EMBL/GenBank/DDBJ databases">
        <authorList>
            <person name="Regsiter A."/>
        </authorList>
    </citation>
    <scope>NUCLEOTIDE SEQUENCE [LARGE SCALE GENOMIC DNA]</scope>
</reference>
<dbReference type="AlphaFoldDB" id="A0A0U5FGU6"/>